<keyword evidence="3" id="KW-1185">Reference proteome</keyword>
<protein>
    <submittedName>
        <fullName evidence="2">Uncharacterized protein</fullName>
    </submittedName>
</protein>
<proteinExistence type="predicted"/>
<dbReference type="AlphaFoldDB" id="A0AAV3ZEA1"/>
<feature type="compositionally biased region" description="Basic and acidic residues" evidence="1">
    <location>
        <begin position="142"/>
        <end position="157"/>
    </location>
</feature>
<feature type="compositionally biased region" description="Basic and acidic residues" evidence="1">
    <location>
        <begin position="114"/>
        <end position="134"/>
    </location>
</feature>
<gene>
    <name evidence="2" type="ORF">PoB_001870400</name>
</gene>
<name>A0AAV3ZEA1_9GAST</name>
<evidence type="ECO:0000256" key="1">
    <source>
        <dbReference type="SAM" id="MobiDB-lite"/>
    </source>
</evidence>
<dbReference type="EMBL" id="BLXT01002238">
    <property type="protein sequence ID" value="GFN92198.1"/>
    <property type="molecule type" value="Genomic_DNA"/>
</dbReference>
<feature type="region of interest" description="Disordered" evidence="1">
    <location>
        <begin position="1"/>
        <end position="200"/>
    </location>
</feature>
<evidence type="ECO:0000313" key="3">
    <source>
        <dbReference type="Proteomes" id="UP000735302"/>
    </source>
</evidence>
<reference evidence="2 3" key="1">
    <citation type="journal article" date="2021" name="Elife">
        <title>Chloroplast acquisition without the gene transfer in kleptoplastic sea slugs, Plakobranchus ocellatus.</title>
        <authorList>
            <person name="Maeda T."/>
            <person name="Takahashi S."/>
            <person name="Yoshida T."/>
            <person name="Shimamura S."/>
            <person name="Takaki Y."/>
            <person name="Nagai Y."/>
            <person name="Toyoda A."/>
            <person name="Suzuki Y."/>
            <person name="Arimoto A."/>
            <person name="Ishii H."/>
            <person name="Satoh N."/>
            <person name="Nishiyama T."/>
            <person name="Hasebe M."/>
            <person name="Maruyama T."/>
            <person name="Minagawa J."/>
            <person name="Obokata J."/>
            <person name="Shigenobu S."/>
        </authorList>
    </citation>
    <scope>NUCLEOTIDE SEQUENCE [LARGE SCALE GENOMIC DNA]</scope>
</reference>
<feature type="compositionally biased region" description="Polar residues" evidence="1">
    <location>
        <begin position="1"/>
        <end position="18"/>
    </location>
</feature>
<feature type="compositionally biased region" description="Acidic residues" evidence="1">
    <location>
        <begin position="35"/>
        <end position="46"/>
    </location>
</feature>
<dbReference type="Proteomes" id="UP000735302">
    <property type="component" value="Unassembled WGS sequence"/>
</dbReference>
<evidence type="ECO:0000313" key="2">
    <source>
        <dbReference type="EMBL" id="GFN92198.1"/>
    </source>
</evidence>
<comment type="caution">
    <text evidence="2">The sequence shown here is derived from an EMBL/GenBank/DDBJ whole genome shotgun (WGS) entry which is preliminary data.</text>
</comment>
<accession>A0AAV3ZEA1</accession>
<feature type="compositionally biased region" description="Basic and acidic residues" evidence="1">
    <location>
        <begin position="166"/>
        <end position="193"/>
    </location>
</feature>
<organism evidence="2 3">
    <name type="scientific">Plakobranchus ocellatus</name>
    <dbReference type="NCBI Taxonomy" id="259542"/>
    <lineage>
        <taxon>Eukaryota</taxon>
        <taxon>Metazoa</taxon>
        <taxon>Spiralia</taxon>
        <taxon>Lophotrochozoa</taxon>
        <taxon>Mollusca</taxon>
        <taxon>Gastropoda</taxon>
        <taxon>Heterobranchia</taxon>
        <taxon>Euthyneura</taxon>
        <taxon>Panpulmonata</taxon>
        <taxon>Sacoglossa</taxon>
        <taxon>Placobranchoidea</taxon>
        <taxon>Plakobranchidae</taxon>
        <taxon>Plakobranchus</taxon>
    </lineage>
</organism>
<sequence length="200" mass="22408">MSNTSTFSPSLVLSPRSTRQGEDEIEIDVVKVEADPESDIDIDGEDGSDKSKLGESLSVGSNAKEEPVSSPKNVTEMSQAAKMSKREMEKKTKAWRSPNKMTEETNIQGNIKIAEYERGEEEKSRRQENVRVEPPDTIMEELPEKDGKKSQGSETSREVPAGPADVRTEMRRDADMAREADTSTSRDKIRKSDTIWSPWK</sequence>